<gene>
    <name evidence="9" type="ORF">C7B64_09185</name>
</gene>
<organism evidence="9 10">
    <name type="scientific">Merismopedia glauca CCAP 1448/3</name>
    <dbReference type="NCBI Taxonomy" id="1296344"/>
    <lineage>
        <taxon>Bacteria</taxon>
        <taxon>Bacillati</taxon>
        <taxon>Cyanobacteriota</taxon>
        <taxon>Cyanophyceae</taxon>
        <taxon>Synechococcales</taxon>
        <taxon>Merismopediaceae</taxon>
        <taxon>Merismopedia</taxon>
    </lineage>
</organism>
<keyword evidence="3" id="KW-0597">Phosphoprotein</keyword>
<comment type="catalytic activity">
    <reaction evidence="1">
        <text>ATP + protein L-histidine = ADP + protein N-phospho-L-histidine.</text>
        <dbReference type="EC" id="2.7.13.3"/>
    </reaction>
</comment>
<dbReference type="PANTHER" id="PTHR43547:SF2">
    <property type="entry name" value="HYBRID SIGNAL TRANSDUCTION HISTIDINE KINASE C"/>
    <property type="match status" value="1"/>
</dbReference>
<dbReference type="GO" id="GO:0000155">
    <property type="term" value="F:phosphorelay sensor kinase activity"/>
    <property type="evidence" value="ECO:0007669"/>
    <property type="project" value="InterPro"/>
</dbReference>
<dbReference type="Gene3D" id="1.10.287.130">
    <property type="match status" value="1"/>
</dbReference>
<proteinExistence type="predicted"/>
<sequence>MGVEKQALTTSPPILNPQSSIPNPANMDASLYQIAKDSQKNSEPITISLVAFKFLLSSLIDVAIAQHKSASFWLKLPTGEVWQGEIERYHRQAGCYHKIYCCLYDPAVWQNLTNSQSPDGVILPVALDRPNLWRGEYFIIILAAGFNLAVIAQRISTSGENTHKRAQLSTIITSDPETLSKICSALKEALPIAPDLDILESIENASSSSQTSIVTQMLLQVLYKQDEARQASPKIVAPEESLPAFTGFIPTATLINQLLEELRTPLTTMKTALKLVGAESLKPPQRQRYVQMLDVQCDRQTSLVTGLLEFLQLQQATEQASPQPLKLSDIIPVVVSTYQPLAQEKGIQLGYTVPEKLPAISGFEPWLKQIVIHLLHNSIKFTRPGGRVSVVATEKDQFVELEVRDTGISISTNDLPKIFDWFYRTKTTGGEENTGAGIGLAIVQNLLQGCGGSISVTSKVGLGSSFKVLLPIYHV</sequence>
<dbReference type="InterPro" id="IPR019278">
    <property type="entry name" value="DICT_dom"/>
</dbReference>
<dbReference type="Proteomes" id="UP000238762">
    <property type="component" value="Unassembled WGS sequence"/>
</dbReference>
<feature type="region of interest" description="Disordered" evidence="7">
    <location>
        <begin position="1"/>
        <end position="22"/>
    </location>
</feature>
<keyword evidence="4" id="KW-0808">Transferase</keyword>
<dbReference type="Pfam" id="PF00512">
    <property type="entry name" value="HisKA"/>
    <property type="match status" value="1"/>
</dbReference>
<accession>A0A2T1C4T6</accession>
<evidence type="ECO:0000256" key="2">
    <source>
        <dbReference type="ARBA" id="ARBA00012438"/>
    </source>
</evidence>
<dbReference type="PANTHER" id="PTHR43547">
    <property type="entry name" value="TWO-COMPONENT HISTIDINE KINASE"/>
    <property type="match status" value="1"/>
</dbReference>
<evidence type="ECO:0000256" key="4">
    <source>
        <dbReference type="ARBA" id="ARBA00022679"/>
    </source>
</evidence>
<comment type="caution">
    <text evidence="9">The sequence shown here is derived from an EMBL/GenBank/DDBJ whole genome shotgun (WGS) entry which is preliminary data.</text>
</comment>
<dbReference type="SUPFAM" id="SSF47384">
    <property type="entry name" value="Homodimeric domain of signal transducing histidine kinase"/>
    <property type="match status" value="1"/>
</dbReference>
<protein>
    <recommendedName>
        <fullName evidence="2">histidine kinase</fullName>
        <ecNumber evidence="2">2.7.13.3</ecNumber>
    </recommendedName>
</protein>
<evidence type="ECO:0000256" key="6">
    <source>
        <dbReference type="ARBA" id="ARBA00023012"/>
    </source>
</evidence>
<dbReference type="InterPro" id="IPR003594">
    <property type="entry name" value="HATPase_dom"/>
</dbReference>
<feature type="domain" description="Histidine kinase" evidence="8">
    <location>
        <begin position="257"/>
        <end position="474"/>
    </location>
</feature>
<dbReference type="SMART" id="SM00388">
    <property type="entry name" value="HisKA"/>
    <property type="match status" value="1"/>
</dbReference>
<dbReference type="InterPro" id="IPR036890">
    <property type="entry name" value="HATPase_C_sf"/>
</dbReference>
<keyword evidence="10" id="KW-1185">Reference proteome</keyword>
<evidence type="ECO:0000256" key="7">
    <source>
        <dbReference type="SAM" id="MobiDB-lite"/>
    </source>
</evidence>
<dbReference type="InterPro" id="IPR005467">
    <property type="entry name" value="His_kinase_dom"/>
</dbReference>
<keyword evidence="6" id="KW-0902">Two-component regulatory system</keyword>
<reference evidence="9 10" key="2">
    <citation type="submission" date="2018-03" db="EMBL/GenBank/DDBJ databases">
        <title>The ancient ancestry and fast evolution of plastids.</title>
        <authorList>
            <person name="Moore K.R."/>
            <person name="Magnabosco C."/>
            <person name="Momper L."/>
            <person name="Gold D.A."/>
            <person name="Bosak T."/>
            <person name="Fournier G.P."/>
        </authorList>
    </citation>
    <scope>NUCLEOTIDE SEQUENCE [LARGE SCALE GENOMIC DNA]</scope>
    <source>
        <strain evidence="9 10">CCAP 1448/3</strain>
    </source>
</reference>
<dbReference type="PRINTS" id="PR00344">
    <property type="entry name" value="BCTRLSENSOR"/>
</dbReference>
<dbReference type="CDD" id="cd00082">
    <property type="entry name" value="HisKA"/>
    <property type="match status" value="1"/>
</dbReference>
<dbReference type="InterPro" id="IPR003661">
    <property type="entry name" value="HisK_dim/P_dom"/>
</dbReference>
<dbReference type="EMBL" id="PVWJ01000036">
    <property type="protein sequence ID" value="PSB03261.1"/>
    <property type="molecule type" value="Genomic_DNA"/>
</dbReference>
<dbReference type="InterPro" id="IPR036097">
    <property type="entry name" value="HisK_dim/P_sf"/>
</dbReference>
<dbReference type="AlphaFoldDB" id="A0A2T1C4T6"/>
<evidence type="ECO:0000313" key="9">
    <source>
        <dbReference type="EMBL" id="PSB03261.1"/>
    </source>
</evidence>
<dbReference type="Pfam" id="PF10069">
    <property type="entry name" value="DICT"/>
    <property type="match status" value="1"/>
</dbReference>
<dbReference type="Pfam" id="PF02518">
    <property type="entry name" value="HATPase_c"/>
    <property type="match status" value="1"/>
</dbReference>
<dbReference type="EC" id="2.7.13.3" evidence="2"/>
<evidence type="ECO:0000256" key="1">
    <source>
        <dbReference type="ARBA" id="ARBA00000085"/>
    </source>
</evidence>
<dbReference type="SUPFAM" id="SSF55874">
    <property type="entry name" value="ATPase domain of HSP90 chaperone/DNA topoisomerase II/histidine kinase"/>
    <property type="match status" value="1"/>
</dbReference>
<dbReference type="SMART" id="SM00387">
    <property type="entry name" value="HATPase_c"/>
    <property type="match status" value="1"/>
</dbReference>
<dbReference type="InterPro" id="IPR004358">
    <property type="entry name" value="Sig_transdc_His_kin-like_C"/>
</dbReference>
<dbReference type="FunFam" id="3.30.565.10:FF:000006">
    <property type="entry name" value="Sensor histidine kinase WalK"/>
    <property type="match status" value="1"/>
</dbReference>
<name>A0A2T1C4T6_9CYAN</name>
<reference evidence="9 10" key="1">
    <citation type="submission" date="2018-02" db="EMBL/GenBank/DDBJ databases">
        <authorList>
            <person name="Cohen D.B."/>
            <person name="Kent A.D."/>
        </authorList>
    </citation>
    <scope>NUCLEOTIDE SEQUENCE [LARGE SCALE GENOMIC DNA]</scope>
    <source>
        <strain evidence="9 10">CCAP 1448/3</strain>
    </source>
</reference>
<evidence type="ECO:0000256" key="3">
    <source>
        <dbReference type="ARBA" id="ARBA00022553"/>
    </source>
</evidence>
<feature type="compositionally biased region" description="Polar residues" evidence="7">
    <location>
        <begin position="7"/>
        <end position="22"/>
    </location>
</feature>
<dbReference type="PROSITE" id="PS50109">
    <property type="entry name" value="HIS_KIN"/>
    <property type="match status" value="1"/>
</dbReference>
<evidence type="ECO:0000313" key="10">
    <source>
        <dbReference type="Proteomes" id="UP000238762"/>
    </source>
</evidence>
<keyword evidence="5" id="KW-0418">Kinase</keyword>
<dbReference type="Gene3D" id="3.30.565.10">
    <property type="entry name" value="Histidine kinase-like ATPase, C-terminal domain"/>
    <property type="match status" value="1"/>
</dbReference>
<evidence type="ECO:0000259" key="8">
    <source>
        <dbReference type="PROSITE" id="PS50109"/>
    </source>
</evidence>
<evidence type="ECO:0000256" key="5">
    <source>
        <dbReference type="ARBA" id="ARBA00022777"/>
    </source>
</evidence>